<keyword evidence="5" id="KW-1185">Reference proteome</keyword>
<dbReference type="InterPro" id="IPR001034">
    <property type="entry name" value="DeoR_HTH"/>
</dbReference>
<dbReference type="SMART" id="SM01134">
    <property type="entry name" value="DeoRC"/>
    <property type="match status" value="1"/>
</dbReference>
<organism evidence="4 5">
    <name type="scientific">Clostridium moniliforme</name>
    <dbReference type="NCBI Taxonomy" id="39489"/>
    <lineage>
        <taxon>Bacteria</taxon>
        <taxon>Bacillati</taxon>
        <taxon>Bacillota</taxon>
        <taxon>Clostridia</taxon>
        <taxon>Eubacteriales</taxon>
        <taxon>Clostridiaceae</taxon>
        <taxon>Clostridium</taxon>
    </lineage>
</organism>
<dbReference type="InterPro" id="IPR037171">
    <property type="entry name" value="NagB/RpiA_transferase-like"/>
</dbReference>
<proteinExistence type="predicted"/>
<name>A0ABS4F184_9CLOT</name>
<dbReference type="InterPro" id="IPR036388">
    <property type="entry name" value="WH-like_DNA-bd_sf"/>
</dbReference>
<dbReference type="Gene3D" id="1.10.10.10">
    <property type="entry name" value="Winged helix-like DNA-binding domain superfamily/Winged helix DNA-binding domain"/>
    <property type="match status" value="1"/>
</dbReference>
<dbReference type="SUPFAM" id="SSF46785">
    <property type="entry name" value="Winged helix' DNA-binding domain"/>
    <property type="match status" value="1"/>
</dbReference>
<dbReference type="InterPro" id="IPR014036">
    <property type="entry name" value="DeoR-like_C"/>
</dbReference>
<protein>
    <submittedName>
        <fullName evidence="4">DeoR/GlpR family transcriptional regulator of sugar metabolism</fullName>
    </submittedName>
</protein>
<evidence type="ECO:0000256" key="1">
    <source>
        <dbReference type="ARBA" id="ARBA00023015"/>
    </source>
</evidence>
<dbReference type="SUPFAM" id="SSF100950">
    <property type="entry name" value="NagB/RpiA/CoA transferase-like"/>
    <property type="match status" value="1"/>
</dbReference>
<dbReference type="Pfam" id="PF00455">
    <property type="entry name" value="DeoRC"/>
    <property type="match status" value="1"/>
</dbReference>
<dbReference type="PRINTS" id="PR00037">
    <property type="entry name" value="HTHLACR"/>
</dbReference>
<dbReference type="Pfam" id="PF08220">
    <property type="entry name" value="HTH_DeoR"/>
    <property type="match status" value="1"/>
</dbReference>
<dbReference type="InterPro" id="IPR050313">
    <property type="entry name" value="Carb_Metab_HTH_regulators"/>
</dbReference>
<dbReference type="SMART" id="SM00420">
    <property type="entry name" value="HTH_DEOR"/>
    <property type="match status" value="1"/>
</dbReference>
<comment type="caution">
    <text evidence="4">The sequence shown here is derived from an EMBL/GenBank/DDBJ whole genome shotgun (WGS) entry which is preliminary data.</text>
</comment>
<evidence type="ECO:0000259" key="3">
    <source>
        <dbReference type="PROSITE" id="PS51000"/>
    </source>
</evidence>
<evidence type="ECO:0000313" key="4">
    <source>
        <dbReference type="EMBL" id="MBP1890016.1"/>
    </source>
</evidence>
<dbReference type="InterPro" id="IPR036390">
    <property type="entry name" value="WH_DNA-bd_sf"/>
</dbReference>
<gene>
    <name evidence="4" type="ORF">J2Z53_001600</name>
</gene>
<dbReference type="EMBL" id="JAGGJZ010000004">
    <property type="protein sequence ID" value="MBP1890016.1"/>
    <property type="molecule type" value="Genomic_DNA"/>
</dbReference>
<dbReference type="PANTHER" id="PTHR30363">
    <property type="entry name" value="HTH-TYPE TRANSCRIPTIONAL REGULATOR SRLR-RELATED"/>
    <property type="match status" value="1"/>
</dbReference>
<evidence type="ECO:0000256" key="2">
    <source>
        <dbReference type="ARBA" id="ARBA00023163"/>
    </source>
</evidence>
<reference evidence="4 5" key="1">
    <citation type="submission" date="2021-03" db="EMBL/GenBank/DDBJ databases">
        <title>Genomic Encyclopedia of Type Strains, Phase IV (KMG-IV): sequencing the most valuable type-strain genomes for metagenomic binning, comparative biology and taxonomic classification.</title>
        <authorList>
            <person name="Goeker M."/>
        </authorList>
    </citation>
    <scope>NUCLEOTIDE SEQUENCE [LARGE SCALE GENOMIC DNA]</scope>
    <source>
        <strain evidence="4 5">DSM 3984</strain>
    </source>
</reference>
<dbReference type="RefSeq" id="WP_209796932.1">
    <property type="nucleotide sequence ID" value="NZ_JAGGJZ010000004.1"/>
</dbReference>
<feature type="domain" description="HTH deoR-type" evidence="3">
    <location>
        <begin position="3"/>
        <end position="58"/>
    </location>
</feature>
<keyword evidence="2" id="KW-0804">Transcription</keyword>
<sequence length="254" mass="28558">MFMEERLNEILELLKKDNKVLVKDLSIKFNVTESMIRKDLNKLEKEGLVERTYGGAILPRGIAETTSISNRLIKNIDTKKEIALKAFNSIEDKDTIFLDISSTNYLLAELLSKSTKKITLVTNMVEISSLFNSADLNIDLICIGGLYNKALGGVTGSEAIESISKYRFNKAFIGSCGINIFDKSICNFDLEEGNTKKAIIASSNKVYLLIENKKFHFDGTYKFASLSQIDYIITEMLPDNKIIKLMNKLNISII</sequence>
<dbReference type="PANTHER" id="PTHR30363:SF51">
    <property type="entry name" value="HTH-TYPE TRANSCRIPTIONAL REPRESSOR GLCR"/>
    <property type="match status" value="1"/>
</dbReference>
<keyword evidence="1" id="KW-0805">Transcription regulation</keyword>
<evidence type="ECO:0000313" key="5">
    <source>
        <dbReference type="Proteomes" id="UP000783390"/>
    </source>
</evidence>
<accession>A0ABS4F184</accession>
<dbReference type="Proteomes" id="UP000783390">
    <property type="component" value="Unassembled WGS sequence"/>
</dbReference>
<dbReference type="PROSITE" id="PS51000">
    <property type="entry name" value="HTH_DEOR_2"/>
    <property type="match status" value="1"/>
</dbReference>